<dbReference type="Proteomes" id="UP000220102">
    <property type="component" value="Unassembled WGS sequence"/>
</dbReference>
<keyword evidence="2" id="KW-1185">Reference proteome</keyword>
<proteinExistence type="predicted"/>
<gene>
    <name evidence="1" type="ORF">CRI94_13505</name>
</gene>
<organism evidence="1 2">
    <name type="scientific">Longibacter salinarum</name>
    <dbReference type="NCBI Taxonomy" id="1850348"/>
    <lineage>
        <taxon>Bacteria</taxon>
        <taxon>Pseudomonadati</taxon>
        <taxon>Rhodothermota</taxon>
        <taxon>Rhodothermia</taxon>
        <taxon>Rhodothermales</taxon>
        <taxon>Salisaetaceae</taxon>
        <taxon>Longibacter</taxon>
    </lineage>
</organism>
<comment type="caution">
    <text evidence="1">The sequence shown here is derived from an EMBL/GenBank/DDBJ whole genome shotgun (WGS) entry which is preliminary data.</text>
</comment>
<dbReference type="EMBL" id="PDEQ01000007">
    <property type="protein sequence ID" value="PEN12538.1"/>
    <property type="molecule type" value="Genomic_DNA"/>
</dbReference>
<evidence type="ECO:0000313" key="2">
    <source>
        <dbReference type="Proteomes" id="UP000220102"/>
    </source>
</evidence>
<sequence>MLVGCSTSKTDTFEVADIARFSLPFERDVPSHPDSLRYVSVVEKERTVEIQSEKSYRGLTRDWSATRRNALQRRGVGRVSDYATLWGMDLSILSLQVEMGISGLTKDRALQLVEQRKNETRNEIQIDVYWFAPANASTVPGPNTDAEIRIDDGTRYDATRSDYGPIRDSFLPDGQRVLYRRNSFFFKRIQDEKDILANTQSLRMDVNRFGQGIDDTFIWTWEEAMEEQAQAANGASE</sequence>
<dbReference type="AlphaFoldDB" id="A0A2A8CVW8"/>
<evidence type="ECO:0000313" key="1">
    <source>
        <dbReference type="EMBL" id="PEN12538.1"/>
    </source>
</evidence>
<protein>
    <submittedName>
        <fullName evidence="1">Uncharacterized protein</fullName>
    </submittedName>
</protein>
<reference evidence="1 2" key="1">
    <citation type="submission" date="2017-10" db="EMBL/GenBank/DDBJ databases">
        <title>Draft genome of Longibacter Salinarum.</title>
        <authorList>
            <person name="Goh K.M."/>
            <person name="Shamsir M.S."/>
            <person name="Lim S.W."/>
        </authorList>
    </citation>
    <scope>NUCLEOTIDE SEQUENCE [LARGE SCALE GENOMIC DNA]</scope>
    <source>
        <strain evidence="1 2">KCTC 52045</strain>
    </source>
</reference>
<accession>A0A2A8CVW8</accession>
<name>A0A2A8CVW8_9BACT</name>